<feature type="transmembrane region" description="Helical" evidence="5">
    <location>
        <begin position="234"/>
        <end position="255"/>
    </location>
</feature>
<feature type="transmembrane region" description="Helical" evidence="5">
    <location>
        <begin position="365"/>
        <end position="384"/>
    </location>
</feature>
<reference evidence="6 7" key="1">
    <citation type="submission" date="2019-03" db="EMBL/GenBank/DDBJ databases">
        <title>Flavobacterium AR-3-4 sp. nov. isolated from arctic soil.</title>
        <authorList>
            <person name="Chaudhary D.K."/>
        </authorList>
    </citation>
    <scope>NUCLEOTIDE SEQUENCE [LARGE SCALE GENOMIC DNA]</scope>
    <source>
        <strain evidence="6 7">AR-3-4</strain>
    </source>
</reference>
<sequence>MSGSIIITVCILLLLAYFFDITSSKTKIPSIILLLTLGWFVKQGTDLLKISIPNLMPILPLIGTMGLILIVLEGSLELELKRSKLALVGKSIIVAFLPMFLISFCLGYVFYYYGSVSFKDGLANAIPIAVISSAVAITSAKNLIPSQKEFITYESSLSDIFGVLFFNFVTLHAVIDAMTFGEFFLDLVVIFIISFAANLGLAYLLSKITHQVKFAPIIILVVLIYFVSKEYHLPALLFILFFGLFMGNLDELTRFKFIENLKPEILNKEVHKFRELTTEFTFLIRTLFFLLFGFLIETKELLNPKTIIWSVSITVGVIFIRAIFLKIVKIPLNPMLFVAPRGLITILLFLSIPAFQTTELVNRSLIIQVIVLTAFVMMVGFMLTGKENKENAL</sequence>
<keyword evidence="2" id="KW-0813">Transport</keyword>
<dbReference type="GO" id="GO:0015297">
    <property type="term" value="F:antiporter activity"/>
    <property type="evidence" value="ECO:0007669"/>
    <property type="project" value="UniProtKB-KW"/>
</dbReference>
<keyword evidence="5" id="KW-0812">Transmembrane</keyword>
<dbReference type="OrthoDB" id="643057at2"/>
<evidence type="ECO:0000313" key="6">
    <source>
        <dbReference type="EMBL" id="TDD99336.1"/>
    </source>
</evidence>
<dbReference type="AlphaFoldDB" id="A0A4R5CJK5"/>
<dbReference type="PANTHER" id="PTHR32507">
    <property type="entry name" value="NA(+)/H(+) ANTIPORTER 1"/>
    <property type="match status" value="1"/>
</dbReference>
<feature type="transmembrane region" description="Helical" evidence="5">
    <location>
        <begin position="92"/>
        <end position="113"/>
    </location>
</feature>
<accession>A0A4R5CJK5</accession>
<dbReference type="InterPro" id="IPR038770">
    <property type="entry name" value="Na+/solute_symporter_sf"/>
</dbReference>
<keyword evidence="5" id="KW-0472">Membrane</keyword>
<evidence type="ECO:0000256" key="1">
    <source>
        <dbReference type="ARBA" id="ARBA00004651"/>
    </source>
</evidence>
<name>A0A4R5CJK5_9FLAO</name>
<evidence type="ECO:0000313" key="7">
    <source>
        <dbReference type="Proteomes" id="UP000295479"/>
    </source>
</evidence>
<dbReference type="EMBL" id="SMFK01000001">
    <property type="protein sequence ID" value="TDD99336.1"/>
    <property type="molecule type" value="Genomic_DNA"/>
</dbReference>
<evidence type="ECO:0000256" key="2">
    <source>
        <dbReference type="ARBA" id="ARBA00022448"/>
    </source>
</evidence>
<keyword evidence="3" id="KW-0050">Antiport</keyword>
<comment type="caution">
    <text evidence="6">The sequence shown here is derived from an EMBL/GenBank/DDBJ whole genome shotgun (WGS) entry which is preliminary data.</text>
</comment>
<gene>
    <name evidence="6" type="ORF">E0F76_00995</name>
</gene>
<keyword evidence="7" id="KW-1185">Reference proteome</keyword>
<feature type="transmembrane region" description="Helical" evidence="5">
    <location>
        <begin position="212"/>
        <end position="228"/>
    </location>
</feature>
<protein>
    <submittedName>
        <fullName evidence="6">Sodium:proton antiporter</fullName>
    </submittedName>
</protein>
<keyword evidence="4" id="KW-0406">Ion transport</keyword>
<dbReference type="GO" id="GO:0005886">
    <property type="term" value="C:plasma membrane"/>
    <property type="evidence" value="ECO:0007669"/>
    <property type="project" value="UniProtKB-SubCell"/>
</dbReference>
<feature type="transmembrane region" description="Helical" evidence="5">
    <location>
        <begin position="50"/>
        <end position="72"/>
    </location>
</feature>
<dbReference type="PANTHER" id="PTHR32507:SF0">
    <property type="entry name" value="NA(+)_H(+) ANTIPORTER 2-RELATED"/>
    <property type="match status" value="1"/>
</dbReference>
<feature type="transmembrane region" description="Helical" evidence="5">
    <location>
        <begin position="307"/>
        <end position="328"/>
    </location>
</feature>
<dbReference type="Gene3D" id="1.20.1530.20">
    <property type="match status" value="1"/>
</dbReference>
<comment type="subcellular location">
    <subcellularLocation>
        <location evidence="1">Cell membrane</location>
        <topology evidence="1">Multi-pass membrane protein</topology>
    </subcellularLocation>
</comment>
<feature type="transmembrane region" description="Helical" evidence="5">
    <location>
        <begin position="335"/>
        <end position="353"/>
    </location>
</feature>
<proteinExistence type="predicted"/>
<organism evidence="6 7">
    <name type="scientific">Flavobacterium cellulosilyticum</name>
    <dbReference type="NCBI Taxonomy" id="2541731"/>
    <lineage>
        <taxon>Bacteria</taxon>
        <taxon>Pseudomonadati</taxon>
        <taxon>Bacteroidota</taxon>
        <taxon>Flavobacteriia</taxon>
        <taxon>Flavobacteriales</taxon>
        <taxon>Flavobacteriaceae</taxon>
        <taxon>Flavobacterium</taxon>
    </lineage>
</organism>
<dbReference type="GO" id="GO:0006811">
    <property type="term" value="P:monoatomic ion transport"/>
    <property type="evidence" value="ECO:0007669"/>
    <property type="project" value="UniProtKB-KW"/>
</dbReference>
<evidence type="ECO:0000256" key="5">
    <source>
        <dbReference type="SAM" id="Phobius"/>
    </source>
</evidence>
<feature type="transmembrane region" description="Helical" evidence="5">
    <location>
        <begin position="125"/>
        <end position="144"/>
    </location>
</feature>
<evidence type="ECO:0000256" key="3">
    <source>
        <dbReference type="ARBA" id="ARBA00022449"/>
    </source>
</evidence>
<feature type="transmembrane region" description="Helical" evidence="5">
    <location>
        <begin position="187"/>
        <end position="205"/>
    </location>
</feature>
<dbReference type="Proteomes" id="UP000295479">
    <property type="component" value="Unassembled WGS sequence"/>
</dbReference>
<evidence type="ECO:0000256" key="4">
    <source>
        <dbReference type="ARBA" id="ARBA00023065"/>
    </source>
</evidence>
<keyword evidence="5" id="KW-1133">Transmembrane helix</keyword>
<feature type="transmembrane region" description="Helical" evidence="5">
    <location>
        <begin position="276"/>
        <end position="295"/>
    </location>
</feature>